<evidence type="ECO:0000313" key="2">
    <source>
        <dbReference type="Proteomes" id="UP000719267"/>
    </source>
</evidence>
<dbReference type="RefSeq" id="WP_219039561.1">
    <property type="nucleotide sequence ID" value="NZ_JAHWDF010000004.1"/>
</dbReference>
<protein>
    <submittedName>
        <fullName evidence="1">Uncharacterized protein</fullName>
    </submittedName>
</protein>
<name>A0ABS6W0B8_9FLAO</name>
<accession>A0ABS6W0B8</accession>
<comment type="caution">
    <text evidence="1">The sequence shown here is derived from an EMBL/GenBank/DDBJ whole genome shotgun (WGS) entry which is preliminary data.</text>
</comment>
<sequence length="100" mass="11279">MKGKYLITTDGWFLAPDGQEYRAVWGEVEILEDNVLGLKTNRNSTNWYAKVGSQQTHVIVAGCQIHYAVKSEKKPSAEKSKMTNGEGKNYLHPSKIFFAE</sequence>
<keyword evidence="2" id="KW-1185">Reference proteome</keyword>
<dbReference type="EMBL" id="JAHWDF010000004">
    <property type="protein sequence ID" value="MBW2961281.1"/>
    <property type="molecule type" value="Genomic_DNA"/>
</dbReference>
<reference evidence="1 2" key="1">
    <citation type="submission" date="2021-07" db="EMBL/GenBank/DDBJ databases">
        <title>Mesonia aestuariivivens sp. nov., isolated from a tidal flat.</title>
        <authorList>
            <person name="Kim Y.-O."/>
            <person name="Yoon J.-H."/>
        </authorList>
    </citation>
    <scope>NUCLEOTIDE SEQUENCE [LARGE SCALE GENOMIC DNA]</scope>
    <source>
        <strain evidence="1 2">JHPTF-M18</strain>
    </source>
</reference>
<dbReference type="Proteomes" id="UP000719267">
    <property type="component" value="Unassembled WGS sequence"/>
</dbReference>
<evidence type="ECO:0000313" key="1">
    <source>
        <dbReference type="EMBL" id="MBW2961281.1"/>
    </source>
</evidence>
<proteinExistence type="predicted"/>
<organism evidence="1 2">
    <name type="scientific">Mesonia aestuariivivens</name>
    <dbReference type="NCBI Taxonomy" id="2796128"/>
    <lineage>
        <taxon>Bacteria</taxon>
        <taxon>Pseudomonadati</taxon>
        <taxon>Bacteroidota</taxon>
        <taxon>Flavobacteriia</taxon>
        <taxon>Flavobacteriales</taxon>
        <taxon>Flavobacteriaceae</taxon>
        <taxon>Mesonia</taxon>
    </lineage>
</organism>
<gene>
    <name evidence="1" type="ORF">KW502_05665</name>
</gene>